<feature type="compositionally biased region" description="Basic and acidic residues" evidence="1">
    <location>
        <begin position="120"/>
        <end position="143"/>
    </location>
</feature>
<name>A0ABD3S2N1_9LAMI</name>
<comment type="caution">
    <text evidence="3">The sequence shown here is derived from an EMBL/GenBank/DDBJ whole genome shotgun (WGS) entry which is preliminary data.</text>
</comment>
<dbReference type="PANTHER" id="PTHR33919">
    <property type="entry name" value="OS09G0127700 PROTEIN"/>
    <property type="match status" value="1"/>
</dbReference>
<keyword evidence="2" id="KW-1133">Transmembrane helix</keyword>
<dbReference type="EMBL" id="JBJXBP010000007">
    <property type="protein sequence ID" value="KAL3818754.1"/>
    <property type="molecule type" value="Genomic_DNA"/>
</dbReference>
<protein>
    <recommendedName>
        <fullName evidence="5">Transmembrane protein</fullName>
    </recommendedName>
</protein>
<dbReference type="Proteomes" id="UP001634393">
    <property type="component" value="Unassembled WGS sequence"/>
</dbReference>
<organism evidence="3 4">
    <name type="scientific">Penstemon smallii</name>
    <dbReference type="NCBI Taxonomy" id="265156"/>
    <lineage>
        <taxon>Eukaryota</taxon>
        <taxon>Viridiplantae</taxon>
        <taxon>Streptophyta</taxon>
        <taxon>Embryophyta</taxon>
        <taxon>Tracheophyta</taxon>
        <taxon>Spermatophyta</taxon>
        <taxon>Magnoliopsida</taxon>
        <taxon>eudicotyledons</taxon>
        <taxon>Gunneridae</taxon>
        <taxon>Pentapetalae</taxon>
        <taxon>asterids</taxon>
        <taxon>lamiids</taxon>
        <taxon>Lamiales</taxon>
        <taxon>Plantaginaceae</taxon>
        <taxon>Cheloneae</taxon>
        <taxon>Penstemon</taxon>
    </lineage>
</organism>
<evidence type="ECO:0000256" key="1">
    <source>
        <dbReference type="SAM" id="MobiDB-lite"/>
    </source>
</evidence>
<dbReference type="PANTHER" id="PTHR33919:SF9">
    <property type="entry name" value="RIBOSOME BIOGENESIS NEP1-LIKE PROTEIN"/>
    <property type="match status" value="1"/>
</dbReference>
<evidence type="ECO:0000313" key="4">
    <source>
        <dbReference type="Proteomes" id="UP001634393"/>
    </source>
</evidence>
<keyword evidence="2" id="KW-0812">Transmembrane</keyword>
<accession>A0ABD3S2N1</accession>
<dbReference type="AlphaFoldDB" id="A0ABD3S2N1"/>
<feature type="transmembrane region" description="Helical" evidence="2">
    <location>
        <begin position="48"/>
        <end position="68"/>
    </location>
</feature>
<keyword evidence="2" id="KW-0472">Membrane</keyword>
<feature type="region of interest" description="Disordered" evidence="1">
    <location>
        <begin position="120"/>
        <end position="151"/>
    </location>
</feature>
<keyword evidence="4" id="KW-1185">Reference proteome</keyword>
<sequence>MAVLGSLKQCTTSTFRGSLLNAAKGHRSMATTAGSLHEHQPRRAGGSGMMMVFGILGGMICFAGSIGLHTAKQQLMHSPSVQVTKKKRQSIPEVDNPDAVLGSADKFANKSFLRKVAHIQENKNAHNDPQRPDPFTRSREIETLKSVGVRT</sequence>
<proteinExistence type="predicted"/>
<evidence type="ECO:0000256" key="2">
    <source>
        <dbReference type="SAM" id="Phobius"/>
    </source>
</evidence>
<evidence type="ECO:0000313" key="3">
    <source>
        <dbReference type="EMBL" id="KAL3818754.1"/>
    </source>
</evidence>
<reference evidence="3 4" key="1">
    <citation type="submission" date="2024-12" db="EMBL/GenBank/DDBJ databases">
        <title>The unique morphological basis and parallel evolutionary history of personate flowers in Penstemon.</title>
        <authorList>
            <person name="Depatie T.H."/>
            <person name="Wessinger C.A."/>
        </authorList>
    </citation>
    <scope>NUCLEOTIDE SEQUENCE [LARGE SCALE GENOMIC DNA]</scope>
    <source>
        <strain evidence="3">WTNN_2</strain>
        <tissue evidence="3">Leaf</tissue>
    </source>
</reference>
<gene>
    <name evidence="3" type="ORF">ACJIZ3_004659</name>
</gene>
<evidence type="ECO:0008006" key="5">
    <source>
        <dbReference type="Google" id="ProtNLM"/>
    </source>
</evidence>